<keyword evidence="2" id="KW-1185">Reference proteome</keyword>
<dbReference type="Gene3D" id="3.10.180.10">
    <property type="entry name" value="2,3-Dihydroxybiphenyl 1,2-Dioxygenase, domain 1"/>
    <property type="match status" value="1"/>
</dbReference>
<dbReference type="SUPFAM" id="SSF54593">
    <property type="entry name" value="Glyoxalase/Bleomycin resistance protein/Dihydroxybiphenyl dioxygenase"/>
    <property type="match status" value="1"/>
</dbReference>
<dbReference type="STRING" id="1216006.VA7868_04068"/>
<proteinExistence type="predicted"/>
<evidence type="ECO:0000313" key="1">
    <source>
        <dbReference type="EMBL" id="SHI64547.1"/>
    </source>
</evidence>
<organism evidence="1 2">
    <name type="scientific">Vibrio aerogenes CECT 7868</name>
    <dbReference type="NCBI Taxonomy" id="1216006"/>
    <lineage>
        <taxon>Bacteria</taxon>
        <taxon>Pseudomonadati</taxon>
        <taxon>Pseudomonadota</taxon>
        <taxon>Gammaproteobacteria</taxon>
        <taxon>Vibrionales</taxon>
        <taxon>Vibrionaceae</taxon>
        <taxon>Vibrio</taxon>
    </lineage>
</organism>
<dbReference type="AlphaFoldDB" id="A0A1M6CU54"/>
<sequence>MQNGLTEKRLTPELMYADIPGFMNQIFQLCALLELDLTAYEMDHIAMRLNDIDQARAAHQAWKKRGLVISESLIHGRPIIVIELFQPVNLGHWQTGYLELPYPVEGKSYPVEGWEHVEFVIPSKASSAEDFYAELCQKFPQIEENTGKHQIKVKLSSPQGEDERLANPTVAFKWKNVCVKLHPHSLKDVISSERNLLR</sequence>
<gene>
    <name evidence="1" type="ORF">VA7868_04068</name>
</gene>
<dbReference type="GO" id="GO:0005829">
    <property type="term" value="C:cytosol"/>
    <property type="evidence" value="ECO:0007669"/>
    <property type="project" value="TreeGrafter"/>
</dbReference>
<dbReference type="PANTHER" id="PTHR37519">
    <property type="match status" value="1"/>
</dbReference>
<evidence type="ECO:0000313" key="2">
    <source>
        <dbReference type="Proteomes" id="UP000184608"/>
    </source>
</evidence>
<dbReference type="Pfam" id="PF06185">
    <property type="entry name" value="YecM"/>
    <property type="match status" value="1"/>
</dbReference>
<dbReference type="RefSeq" id="WP_073605680.1">
    <property type="nucleotide sequence ID" value="NZ_FQXZ01000046.1"/>
</dbReference>
<reference evidence="1 2" key="1">
    <citation type="submission" date="2016-11" db="EMBL/GenBank/DDBJ databases">
        <authorList>
            <person name="Jaros S."/>
            <person name="Januszkiewicz K."/>
            <person name="Wedrychowicz H."/>
        </authorList>
    </citation>
    <scope>NUCLEOTIDE SEQUENCE [LARGE SCALE GENOMIC DNA]</scope>
    <source>
        <strain evidence="1 2">CECT 7868</strain>
    </source>
</reference>
<dbReference type="Proteomes" id="UP000184608">
    <property type="component" value="Unassembled WGS sequence"/>
</dbReference>
<dbReference type="NCBIfam" id="NF008683">
    <property type="entry name" value="PRK11700.1-6"/>
    <property type="match status" value="1"/>
</dbReference>
<dbReference type="PANTHER" id="PTHR37519:SF1">
    <property type="entry name" value="DIHYDROXYBIPHENYL DIOXYGENASE DOMAIN-CONTAINING PROTEIN"/>
    <property type="match status" value="1"/>
</dbReference>
<name>A0A1M6CU54_9VIBR</name>
<accession>A0A1M6CU54</accession>
<evidence type="ECO:0008006" key="3">
    <source>
        <dbReference type="Google" id="ProtNLM"/>
    </source>
</evidence>
<dbReference type="InterPro" id="IPR010393">
    <property type="entry name" value="DUF991_YecM-like"/>
</dbReference>
<dbReference type="EMBL" id="FQXZ01000046">
    <property type="protein sequence ID" value="SHI64547.1"/>
    <property type="molecule type" value="Genomic_DNA"/>
</dbReference>
<protein>
    <recommendedName>
        <fullName evidence="3">VOC family protein</fullName>
    </recommendedName>
</protein>
<dbReference type="InterPro" id="IPR029068">
    <property type="entry name" value="Glyas_Bleomycin-R_OHBP_Dase"/>
</dbReference>
<dbReference type="OrthoDB" id="5689462at2"/>